<name>A0A212TPI6_9BACT</name>
<sequence>MIISHMDMKNMKCYLLKRSRTLSTTYNPFSSSV</sequence>
<evidence type="ECO:0000313" key="2">
    <source>
        <dbReference type="Proteomes" id="UP000198131"/>
    </source>
</evidence>
<gene>
    <name evidence="1" type="ORF">SAMN06265337_2123</name>
</gene>
<dbReference type="EMBL" id="FYEW01000001">
    <property type="protein sequence ID" value="SNC67939.1"/>
    <property type="molecule type" value="Genomic_DNA"/>
</dbReference>
<dbReference type="Proteomes" id="UP000198131">
    <property type="component" value="Unassembled WGS sequence"/>
</dbReference>
<evidence type="ECO:0000313" key="1">
    <source>
        <dbReference type="EMBL" id="SNC67939.1"/>
    </source>
</evidence>
<keyword evidence="2" id="KW-1185">Reference proteome</keyword>
<accession>A0A212TPI6</accession>
<reference evidence="2" key="1">
    <citation type="submission" date="2017-06" db="EMBL/GenBank/DDBJ databases">
        <authorList>
            <person name="Varghese N."/>
            <person name="Submissions S."/>
        </authorList>
    </citation>
    <scope>NUCLEOTIDE SEQUENCE [LARGE SCALE GENOMIC DNA]</scope>
    <source>
        <strain evidence="2">DSM 11116</strain>
    </source>
</reference>
<organism evidence="1 2">
    <name type="scientific">Hymenobacter gelipurpurascens</name>
    <dbReference type="NCBI Taxonomy" id="89968"/>
    <lineage>
        <taxon>Bacteria</taxon>
        <taxon>Pseudomonadati</taxon>
        <taxon>Bacteroidota</taxon>
        <taxon>Cytophagia</taxon>
        <taxon>Cytophagales</taxon>
        <taxon>Hymenobacteraceae</taxon>
        <taxon>Hymenobacter</taxon>
    </lineage>
</organism>
<dbReference type="AlphaFoldDB" id="A0A212TPI6"/>
<protein>
    <submittedName>
        <fullName evidence="1">Uncharacterized protein</fullName>
    </submittedName>
</protein>
<proteinExistence type="predicted"/>